<reference evidence="3 4" key="1">
    <citation type="submission" date="2020-02" db="EMBL/GenBank/DDBJ databases">
        <authorList>
            <person name="Ferguson B K."/>
        </authorList>
    </citation>
    <scope>NUCLEOTIDE SEQUENCE [LARGE SCALE GENOMIC DNA]</scope>
</reference>
<proteinExistence type="predicted"/>
<evidence type="ECO:0000256" key="1">
    <source>
        <dbReference type="SAM" id="Coils"/>
    </source>
</evidence>
<accession>A0A6H5G7H6</accession>
<dbReference type="EMBL" id="CADCXU010006889">
    <property type="protein sequence ID" value="CAA9998336.1"/>
    <property type="molecule type" value="Genomic_DNA"/>
</dbReference>
<keyword evidence="1" id="KW-0175">Coiled coil</keyword>
<organism evidence="3 4">
    <name type="scientific">Nesidiocoris tenuis</name>
    <dbReference type="NCBI Taxonomy" id="355587"/>
    <lineage>
        <taxon>Eukaryota</taxon>
        <taxon>Metazoa</taxon>
        <taxon>Ecdysozoa</taxon>
        <taxon>Arthropoda</taxon>
        <taxon>Hexapoda</taxon>
        <taxon>Insecta</taxon>
        <taxon>Pterygota</taxon>
        <taxon>Neoptera</taxon>
        <taxon>Paraneoptera</taxon>
        <taxon>Hemiptera</taxon>
        <taxon>Heteroptera</taxon>
        <taxon>Panheteroptera</taxon>
        <taxon>Cimicomorpha</taxon>
        <taxon>Miridae</taxon>
        <taxon>Dicyphina</taxon>
        <taxon>Nesidiocoris</taxon>
    </lineage>
</organism>
<feature type="coiled-coil region" evidence="1">
    <location>
        <begin position="490"/>
        <end position="521"/>
    </location>
</feature>
<feature type="compositionally biased region" description="Basic and acidic residues" evidence="2">
    <location>
        <begin position="376"/>
        <end position="393"/>
    </location>
</feature>
<protein>
    <submittedName>
        <fullName evidence="3">Uncharacterized protein</fullName>
    </submittedName>
</protein>
<evidence type="ECO:0000256" key="2">
    <source>
        <dbReference type="SAM" id="MobiDB-lite"/>
    </source>
</evidence>
<dbReference type="Proteomes" id="UP000479000">
    <property type="component" value="Unassembled WGS sequence"/>
</dbReference>
<feature type="compositionally biased region" description="Basic and acidic residues" evidence="2">
    <location>
        <begin position="357"/>
        <end position="367"/>
    </location>
</feature>
<feature type="region of interest" description="Disordered" evidence="2">
    <location>
        <begin position="347"/>
        <end position="402"/>
    </location>
</feature>
<sequence length="546" mass="64463">MNSSERSDVTGVLANPNVHYGCDCSLALMNRSERSAGAGVLSIPNVHPLWVSQPFRRIRRSCTILGGLFRFFADGFLLEMPRQKIFTAEQLRERRRETHRRRSELRRTDPELRKIYLEKERLRYQKRKMEGSIELIGKLPEKAKRLKRKAWRDNSKREPHTTTAASLTLLNLLWHDGWTGCWSSCGRSWWRNSPISRIFFLRHERRFESIPRHLDPSCSDEDFEGFSRSLGDFVRSGVRSLERRPHGVIPQEYMGTIVQLRMRKRLLGDVPGPLARLSSFINVVEGARRVNLCRWRSLHLPQVRDSGGDQVPHFAPKFSCRNPSSANGYLWTRCDGTFEGFQRIMPGGRPRKAVAQSREEKLKEKRKAEQRRRERIRTNPEEYQKYKESERERYQKRKQKGYFKTADQLSKAALEERRKAVRERVRMHRNRKRALQDFLDRCRIYVGPPETPQHDNGNFQQIKREPVDENQPAVPSIQAAPGPSWKELWRKHERREIAKLRRKLEKEKKRADENCRRMREYKKLWQREVARHQVEGDGTPQGIAEG</sequence>
<keyword evidence="4" id="KW-1185">Reference proteome</keyword>
<gene>
    <name evidence="3" type="ORF">NTEN_LOCUS4619</name>
</gene>
<dbReference type="AlphaFoldDB" id="A0A6H5G7H6"/>
<evidence type="ECO:0000313" key="4">
    <source>
        <dbReference type="Proteomes" id="UP000479000"/>
    </source>
</evidence>
<name>A0A6H5G7H6_9HEMI</name>
<evidence type="ECO:0000313" key="3">
    <source>
        <dbReference type="EMBL" id="CAA9998336.1"/>
    </source>
</evidence>